<dbReference type="PANTHER" id="PTHR46577">
    <property type="entry name" value="HTH-TYPE TRANSCRIPTIONAL REGULATORY PROTEIN GABR"/>
    <property type="match status" value="1"/>
</dbReference>
<sequence length="455" mass="51137">MLWLPIDRDLDIPLTRQVYDQIRERILAGVLREGDRLPSTRLLATEWGISRNVIVEAYEWLEAEGYIYGRTGAGTFVAAGAYLGHGLQREKTTVPPAAVEADEIDFRPGIPDLGRFPRKVWTRLQREAIADAPSALFGYHPSEGIRELREALCNYLNRTRGIICPPDQILITSGAAQAFHLLALLWRSEGTAVGLEEPGNSEIHAIFSSQGVNVHPLTVDRDGLLTDHLEQENSARLIVTTPSHQYPLGGTLPIQRRIQLVQHARKRNAILVEDDYDSEFRYDIRPLHSLYELAPERTVHIGSFSKVLSPALRLGYMLLPPDWVKSVQRFKRLVDLHTSALEQRVLAAFIRDGHLERHIRNSRKAYARKHRILLQALASSFPTADIFGGSAGLHIAVRFPVTVTFPEPSLRRHRVRMYPLPGDDNIWILGFGNVAEQDIAIGIDRLAQAASPTSR</sequence>
<dbReference type="EMBL" id="JAVDQG010000002">
    <property type="protein sequence ID" value="MDR6225180.1"/>
    <property type="molecule type" value="Genomic_DNA"/>
</dbReference>
<dbReference type="PRINTS" id="PR00035">
    <property type="entry name" value="HTHGNTR"/>
</dbReference>
<evidence type="ECO:0000256" key="6">
    <source>
        <dbReference type="ARBA" id="ARBA00023125"/>
    </source>
</evidence>
<dbReference type="InterPro" id="IPR036388">
    <property type="entry name" value="WH-like_DNA-bd_sf"/>
</dbReference>
<dbReference type="Gene3D" id="1.10.10.10">
    <property type="entry name" value="Winged helix-like DNA-binding domain superfamily/Winged helix DNA-binding domain"/>
    <property type="match status" value="1"/>
</dbReference>
<keyword evidence="10" id="KW-1185">Reference proteome</keyword>
<dbReference type="Pfam" id="PF00392">
    <property type="entry name" value="GntR"/>
    <property type="match status" value="1"/>
</dbReference>
<dbReference type="Gene3D" id="3.40.640.10">
    <property type="entry name" value="Type I PLP-dependent aspartate aminotransferase-like (Major domain)"/>
    <property type="match status" value="1"/>
</dbReference>
<feature type="domain" description="HTH gntR-type" evidence="8">
    <location>
        <begin position="12"/>
        <end position="80"/>
    </location>
</feature>
<evidence type="ECO:0000256" key="1">
    <source>
        <dbReference type="ARBA" id="ARBA00001933"/>
    </source>
</evidence>
<organism evidence="9 10">
    <name type="scientific">Desmospora profundinema</name>
    <dbReference type="NCBI Taxonomy" id="1571184"/>
    <lineage>
        <taxon>Bacteria</taxon>
        <taxon>Bacillati</taxon>
        <taxon>Bacillota</taxon>
        <taxon>Bacilli</taxon>
        <taxon>Bacillales</taxon>
        <taxon>Thermoactinomycetaceae</taxon>
        <taxon>Desmospora</taxon>
    </lineage>
</organism>
<accession>A0ABU1IK77</accession>
<evidence type="ECO:0000256" key="5">
    <source>
        <dbReference type="ARBA" id="ARBA00023015"/>
    </source>
</evidence>
<evidence type="ECO:0000256" key="4">
    <source>
        <dbReference type="ARBA" id="ARBA00022898"/>
    </source>
</evidence>
<dbReference type="GO" id="GO:0008483">
    <property type="term" value="F:transaminase activity"/>
    <property type="evidence" value="ECO:0007669"/>
    <property type="project" value="UniProtKB-KW"/>
</dbReference>
<comment type="similarity">
    <text evidence="2">In the C-terminal section; belongs to the class-I pyridoxal-phosphate-dependent aminotransferase family.</text>
</comment>
<dbReference type="InterPro" id="IPR004839">
    <property type="entry name" value="Aminotransferase_I/II_large"/>
</dbReference>
<dbReference type="RefSeq" id="WP_309863471.1">
    <property type="nucleotide sequence ID" value="NZ_JAVDQG010000002.1"/>
</dbReference>
<keyword evidence="6" id="KW-0238">DNA-binding</keyword>
<protein>
    <submittedName>
        <fullName evidence="9">GntR family transcriptional regulator/MocR family aminotransferase</fullName>
    </submittedName>
</protein>
<keyword evidence="3 9" id="KW-0032">Aminotransferase</keyword>
<dbReference type="SMART" id="SM00345">
    <property type="entry name" value="HTH_GNTR"/>
    <property type="match status" value="1"/>
</dbReference>
<dbReference type="InterPro" id="IPR036390">
    <property type="entry name" value="WH_DNA-bd_sf"/>
</dbReference>
<evidence type="ECO:0000256" key="3">
    <source>
        <dbReference type="ARBA" id="ARBA00022576"/>
    </source>
</evidence>
<dbReference type="InterPro" id="IPR015424">
    <property type="entry name" value="PyrdxlP-dep_Trfase"/>
</dbReference>
<evidence type="ECO:0000313" key="9">
    <source>
        <dbReference type="EMBL" id="MDR6225180.1"/>
    </source>
</evidence>
<evidence type="ECO:0000256" key="7">
    <source>
        <dbReference type="ARBA" id="ARBA00023163"/>
    </source>
</evidence>
<keyword evidence="5" id="KW-0805">Transcription regulation</keyword>
<dbReference type="SUPFAM" id="SSF53383">
    <property type="entry name" value="PLP-dependent transferases"/>
    <property type="match status" value="1"/>
</dbReference>
<dbReference type="CDD" id="cd07377">
    <property type="entry name" value="WHTH_GntR"/>
    <property type="match status" value="1"/>
</dbReference>
<gene>
    <name evidence="9" type="ORF">JOE21_001171</name>
</gene>
<dbReference type="InterPro" id="IPR000524">
    <property type="entry name" value="Tscrpt_reg_HTH_GntR"/>
</dbReference>
<dbReference type="PROSITE" id="PS50949">
    <property type="entry name" value="HTH_GNTR"/>
    <property type="match status" value="1"/>
</dbReference>
<evidence type="ECO:0000259" key="8">
    <source>
        <dbReference type="PROSITE" id="PS50949"/>
    </source>
</evidence>
<keyword evidence="7" id="KW-0804">Transcription</keyword>
<keyword evidence="3 9" id="KW-0808">Transferase</keyword>
<dbReference type="PANTHER" id="PTHR46577:SF1">
    <property type="entry name" value="HTH-TYPE TRANSCRIPTIONAL REGULATORY PROTEIN GABR"/>
    <property type="match status" value="1"/>
</dbReference>
<evidence type="ECO:0000256" key="2">
    <source>
        <dbReference type="ARBA" id="ARBA00005384"/>
    </source>
</evidence>
<name>A0ABU1IK77_9BACL</name>
<comment type="caution">
    <text evidence="9">The sequence shown here is derived from an EMBL/GenBank/DDBJ whole genome shotgun (WGS) entry which is preliminary data.</text>
</comment>
<keyword evidence="4" id="KW-0663">Pyridoxal phosphate</keyword>
<proteinExistence type="inferred from homology"/>
<dbReference type="InterPro" id="IPR051446">
    <property type="entry name" value="HTH_trans_reg/aminotransferase"/>
</dbReference>
<dbReference type="CDD" id="cd00609">
    <property type="entry name" value="AAT_like"/>
    <property type="match status" value="1"/>
</dbReference>
<reference evidence="9 10" key="1">
    <citation type="submission" date="2023-07" db="EMBL/GenBank/DDBJ databases">
        <title>Genomic Encyclopedia of Type Strains, Phase IV (KMG-IV): sequencing the most valuable type-strain genomes for metagenomic binning, comparative biology and taxonomic classification.</title>
        <authorList>
            <person name="Goeker M."/>
        </authorList>
    </citation>
    <scope>NUCLEOTIDE SEQUENCE [LARGE SCALE GENOMIC DNA]</scope>
    <source>
        <strain evidence="9 10">DSM 45903</strain>
    </source>
</reference>
<dbReference type="SUPFAM" id="SSF46785">
    <property type="entry name" value="Winged helix' DNA-binding domain"/>
    <property type="match status" value="1"/>
</dbReference>
<dbReference type="Pfam" id="PF00155">
    <property type="entry name" value="Aminotran_1_2"/>
    <property type="match status" value="1"/>
</dbReference>
<comment type="cofactor">
    <cofactor evidence="1">
        <name>pyridoxal 5'-phosphate</name>
        <dbReference type="ChEBI" id="CHEBI:597326"/>
    </cofactor>
</comment>
<evidence type="ECO:0000313" key="10">
    <source>
        <dbReference type="Proteomes" id="UP001185012"/>
    </source>
</evidence>
<dbReference type="InterPro" id="IPR015421">
    <property type="entry name" value="PyrdxlP-dep_Trfase_major"/>
</dbReference>
<dbReference type="Proteomes" id="UP001185012">
    <property type="component" value="Unassembled WGS sequence"/>
</dbReference>